<gene>
    <name evidence="9" type="ORF">KGQ19_07540</name>
</gene>
<feature type="region of interest" description="Disordered" evidence="6">
    <location>
        <begin position="55"/>
        <end position="86"/>
    </location>
</feature>
<dbReference type="InterPro" id="IPR037524">
    <property type="entry name" value="PA14/GLEYA"/>
</dbReference>
<evidence type="ECO:0000256" key="1">
    <source>
        <dbReference type="ARBA" id="ARBA00007401"/>
    </source>
</evidence>
<keyword evidence="10" id="KW-1185">Reference proteome</keyword>
<feature type="chain" id="PRO_5045836114" description="PA14 domain-containing protein" evidence="7">
    <location>
        <begin position="40"/>
        <end position="1129"/>
    </location>
</feature>
<feature type="signal peptide" evidence="7">
    <location>
        <begin position="1"/>
        <end position="39"/>
    </location>
</feature>
<evidence type="ECO:0000313" key="10">
    <source>
        <dbReference type="Proteomes" id="UP000730482"/>
    </source>
</evidence>
<dbReference type="SUPFAM" id="SSF49303">
    <property type="entry name" value="beta-Galactosidase/glucuronidase domain"/>
    <property type="match status" value="1"/>
</dbReference>
<dbReference type="SUPFAM" id="SSF49785">
    <property type="entry name" value="Galactose-binding domain-like"/>
    <property type="match status" value="1"/>
</dbReference>
<dbReference type="EMBL" id="JAAFYZ010000017">
    <property type="protein sequence ID" value="MBS2546717.1"/>
    <property type="molecule type" value="Genomic_DNA"/>
</dbReference>
<accession>A0ABS5KL07</accession>
<dbReference type="InterPro" id="IPR006311">
    <property type="entry name" value="TAT_signal"/>
</dbReference>
<dbReference type="Pfam" id="PF02837">
    <property type="entry name" value="Glyco_hydro_2_N"/>
    <property type="match status" value="1"/>
</dbReference>
<evidence type="ECO:0000256" key="2">
    <source>
        <dbReference type="ARBA" id="ARBA00022729"/>
    </source>
</evidence>
<dbReference type="SMART" id="SM00758">
    <property type="entry name" value="PA14"/>
    <property type="match status" value="1"/>
</dbReference>
<dbReference type="Gene3D" id="3.90.182.10">
    <property type="entry name" value="Toxin - Anthrax Protective Antigen,domain 1"/>
    <property type="match status" value="1"/>
</dbReference>
<evidence type="ECO:0000256" key="4">
    <source>
        <dbReference type="ARBA" id="ARBA00023157"/>
    </source>
</evidence>
<proteinExistence type="inferred from homology"/>
<dbReference type="InterPro" id="IPR006102">
    <property type="entry name" value="Ig-like_GH2"/>
</dbReference>
<comment type="caution">
    <text evidence="9">The sequence shown here is derived from an EMBL/GenBank/DDBJ whole genome shotgun (WGS) entry which is preliminary data.</text>
</comment>
<name>A0ABS5KL07_9ACTN</name>
<dbReference type="InterPro" id="IPR013320">
    <property type="entry name" value="ConA-like_dom_sf"/>
</dbReference>
<feature type="region of interest" description="Disordered" evidence="6">
    <location>
        <begin position="933"/>
        <end position="978"/>
    </location>
</feature>
<evidence type="ECO:0000313" key="9">
    <source>
        <dbReference type="EMBL" id="MBS2546717.1"/>
    </source>
</evidence>
<organism evidence="9 10">
    <name type="scientific">Catenulispora pinistramenti</name>
    <dbReference type="NCBI Taxonomy" id="2705254"/>
    <lineage>
        <taxon>Bacteria</taxon>
        <taxon>Bacillati</taxon>
        <taxon>Actinomycetota</taxon>
        <taxon>Actinomycetes</taxon>
        <taxon>Catenulisporales</taxon>
        <taxon>Catenulisporaceae</taxon>
        <taxon>Catenulispora</taxon>
    </lineage>
</organism>
<dbReference type="Pfam" id="PF00703">
    <property type="entry name" value="Glyco_hydro_2"/>
    <property type="match status" value="1"/>
</dbReference>
<keyword evidence="4" id="KW-1015">Disulfide bond</keyword>
<protein>
    <recommendedName>
        <fullName evidence="8">PA14 domain-containing protein</fullName>
    </recommendedName>
</protein>
<dbReference type="SMART" id="SM00560">
    <property type="entry name" value="LamGL"/>
    <property type="match status" value="1"/>
</dbReference>
<dbReference type="RefSeq" id="WP_212008363.1">
    <property type="nucleotide sequence ID" value="NZ_JAAFYZ010000017.1"/>
</dbReference>
<feature type="compositionally biased region" description="Low complexity" evidence="6">
    <location>
        <begin position="55"/>
        <end position="70"/>
    </location>
</feature>
<dbReference type="Pfam" id="PF07691">
    <property type="entry name" value="PA14"/>
    <property type="match status" value="1"/>
</dbReference>
<keyword evidence="3" id="KW-0378">Hydrolase</keyword>
<dbReference type="Gene3D" id="3.20.20.80">
    <property type="entry name" value="Glycosidases"/>
    <property type="match status" value="1"/>
</dbReference>
<evidence type="ECO:0000256" key="3">
    <source>
        <dbReference type="ARBA" id="ARBA00022801"/>
    </source>
</evidence>
<evidence type="ECO:0000256" key="7">
    <source>
        <dbReference type="SAM" id="SignalP"/>
    </source>
</evidence>
<evidence type="ECO:0000256" key="5">
    <source>
        <dbReference type="ARBA" id="ARBA00023295"/>
    </source>
</evidence>
<dbReference type="InterPro" id="IPR013783">
    <property type="entry name" value="Ig-like_fold"/>
</dbReference>
<dbReference type="InterPro" id="IPR006104">
    <property type="entry name" value="Glyco_hydro_2_N"/>
</dbReference>
<dbReference type="SUPFAM" id="SSF49899">
    <property type="entry name" value="Concanavalin A-like lectins/glucanases"/>
    <property type="match status" value="1"/>
</dbReference>
<sequence>MSSPRHQPRRKPPRRPLRLSAVLAALAVVAGLCLPTAAAADAGSSTLRSAASTAASTTASTAASTTASTTEYPGLEAQYGPATGTPGGSDWTLGPVKNTIVDPDIDFSNLLPRLQQFTGGSTDAGIQWSGVIHVPTTGSYTFQWYGDNGFRMTIDGSSVINHWVDDWDVPITATVNLTAGEHALQAQYFQDYGGASAQLSWAPPGQSMTPVPASAFTLPPGYIPTLTDASLSSDGTRVRMTFSKPLAAWPSAATSHLSVGGFPISSAALDPSDPATLVVTLGGPLYKTWTDLTVGYDGTGGAAYADGTAVPLFYSGLANTSTANMTTPWASQVDPNNPLPDYPRPQMTRQRWQSLNGKWGFEGLPESTGATDVQKPPASNAHLTGSIVVPYPMESELSGVQQHYDYSFYRRTFTVPASWRSDGQRVVLNFGAVDYQTTVWVNNVQVATHTGGYLPFSADITAALKGFGPQQITVGVTNTDAPNQPQGKQQLDPSGIFYTASSGIWQTVWMEPAPAKRLDQVVFTPNLPNAPSTANASVTVDAVSSTSAGGRVVVAITDGGRIVAVGTGTANTPFTIPLANPHLWSPSDPFLYHATVALADGSLPDVVGSYFGERTVSVGKVNGVSKILLNGRPTFVDATLDQGFWPDGIYTAPTDAALKWDITETKAMGFNAIRKHIKVEPARWYYDADTTGMLVLQDMPSMNSGYTPTPADDTAFRSQLHQMVQDLRGETSIISWEPYNEGWGLDRNTVSNAVSEVKTAAAQVHTDDPSRLVDAESGFNCCGSVNTDTGAGNVVDWHTYTGPADPQPDNADNRPAIDGEHGGWGLAIPAHDWDQGFINYAGAADSAQLTQKFVQTADALSEEAQCQLSGGVYTQLTDVEGEVNGLWTYDRRVSKMDVSQVAAANAKVIAAGSTAGDCGQNVVSKAGHWPLADGSGTVAKDTSGNGDDASLPNGGAWETSGPNGGGLQLNGTDQYAQTQGPLLNSGQSYSVAAWVNLSKKGAFATAVSEDGTVNSVFFLQYDSADDRFAFSNANARAVGSSGANGGSPTTGTWYHIVGVRDGGANTMSIYVNGALAGTTTVAPADLAAGPLVIGRGKFGAQQTDFWPGGLDDVQIFPTALTAAQVSALG</sequence>
<dbReference type="PROSITE" id="PS51318">
    <property type="entry name" value="TAT"/>
    <property type="match status" value="1"/>
</dbReference>
<dbReference type="Pfam" id="PF13385">
    <property type="entry name" value="Laminin_G_3"/>
    <property type="match status" value="1"/>
</dbReference>
<feature type="domain" description="PA14" evidence="8">
    <location>
        <begin position="70"/>
        <end position="215"/>
    </location>
</feature>
<dbReference type="SUPFAM" id="SSF51445">
    <property type="entry name" value="(Trans)glycosidases"/>
    <property type="match status" value="1"/>
</dbReference>
<dbReference type="InterPro" id="IPR011658">
    <property type="entry name" value="PA14_dom"/>
</dbReference>
<reference evidence="9 10" key="1">
    <citation type="submission" date="2020-02" db="EMBL/GenBank/DDBJ databases">
        <title>Acidophilic actinobacteria isolated from forest soil.</title>
        <authorList>
            <person name="Golinska P."/>
        </authorList>
    </citation>
    <scope>NUCLEOTIDE SEQUENCE [LARGE SCALE GENOMIC DNA]</scope>
    <source>
        <strain evidence="9 10">NL8</strain>
    </source>
</reference>
<dbReference type="InterPro" id="IPR017853">
    <property type="entry name" value="GH"/>
</dbReference>
<evidence type="ECO:0000256" key="6">
    <source>
        <dbReference type="SAM" id="MobiDB-lite"/>
    </source>
</evidence>
<dbReference type="PANTHER" id="PTHR42732">
    <property type="entry name" value="BETA-GALACTOSIDASE"/>
    <property type="match status" value="1"/>
</dbReference>
<dbReference type="InterPro" id="IPR036156">
    <property type="entry name" value="Beta-gal/glucu_dom_sf"/>
</dbReference>
<dbReference type="InterPro" id="IPR008979">
    <property type="entry name" value="Galactose-bd-like_sf"/>
</dbReference>
<keyword evidence="2 7" id="KW-0732">Signal</keyword>
<dbReference type="Proteomes" id="UP000730482">
    <property type="component" value="Unassembled WGS sequence"/>
</dbReference>
<dbReference type="SUPFAM" id="SSF56988">
    <property type="entry name" value="Anthrax protective antigen"/>
    <property type="match status" value="1"/>
</dbReference>
<dbReference type="InterPro" id="IPR006558">
    <property type="entry name" value="LamG-like"/>
</dbReference>
<keyword evidence="5" id="KW-0326">Glycosidase</keyword>
<dbReference type="Gene3D" id="2.60.120.200">
    <property type="match status" value="1"/>
</dbReference>
<comment type="similarity">
    <text evidence="1">Belongs to the glycosyl hydrolase 2 family.</text>
</comment>
<feature type="compositionally biased region" description="Polar residues" evidence="6">
    <location>
        <begin position="969"/>
        <end position="978"/>
    </location>
</feature>
<dbReference type="Gene3D" id="2.60.120.260">
    <property type="entry name" value="Galactose-binding domain-like"/>
    <property type="match status" value="1"/>
</dbReference>
<evidence type="ECO:0000259" key="8">
    <source>
        <dbReference type="PROSITE" id="PS51820"/>
    </source>
</evidence>
<dbReference type="PROSITE" id="PS51820">
    <property type="entry name" value="PA14"/>
    <property type="match status" value="1"/>
</dbReference>
<dbReference type="InterPro" id="IPR051913">
    <property type="entry name" value="GH2_Domain-Containing"/>
</dbReference>
<dbReference type="Gene3D" id="2.60.40.10">
    <property type="entry name" value="Immunoglobulins"/>
    <property type="match status" value="1"/>
</dbReference>
<dbReference type="PANTHER" id="PTHR42732:SF2">
    <property type="entry name" value="BETA-MANNOSIDASE"/>
    <property type="match status" value="1"/>
</dbReference>